<dbReference type="InterPro" id="IPR002227">
    <property type="entry name" value="Tyrosinase_Cu-bd"/>
</dbReference>
<dbReference type="GO" id="GO:0046872">
    <property type="term" value="F:metal ion binding"/>
    <property type="evidence" value="ECO:0007669"/>
    <property type="project" value="UniProtKB-KW"/>
</dbReference>
<protein>
    <submittedName>
        <fullName evidence="9">Phenoloxidase</fullName>
    </submittedName>
</protein>
<dbReference type="GO" id="GO:0016491">
    <property type="term" value="F:oxidoreductase activity"/>
    <property type="evidence" value="ECO:0007669"/>
    <property type="project" value="InterPro"/>
</dbReference>
<keyword evidence="7" id="KW-1015">Disulfide bond</keyword>
<evidence type="ECO:0000256" key="5">
    <source>
        <dbReference type="ARBA" id="ARBA00022723"/>
    </source>
</evidence>
<evidence type="ECO:0000313" key="9">
    <source>
        <dbReference type="EMBL" id="ALM04212.1"/>
    </source>
</evidence>
<dbReference type="Pfam" id="PF03723">
    <property type="entry name" value="Hemocyanin_C"/>
    <property type="match status" value="1"/>
</dbReference>
<dbReference type="SUPFAM" id="SSF81296">
    <property type="entry name" value="E set domains"/>
    <property type="match status" value="1"/>
</dbReference>
<name>A0A0S1S6G3_BOTSH</name>
<evidence type="ECO:0000256" key="1">
    <source>
        <dbReference type="ARBA" id="ARBA00004573"/>
    </source>
</evidence>
<comment type="subcellular location">
    <subcellularLocation>
        <location evidence="1">Melanosome membrane</location>
        <topology evidence="1">Single-pass type I membrane protein</topology>
    </subcellularLocation>
    <subcellularLocation>
        <location evidence="2">Secreted</location>
    </subcellularLocation>
</comment>
<evidence type="ECO:0000256" key="2">
    <source>
        <dbReference type="ARBA" id="ARBA00004613"/>
    </source>
</evidence>
<evidence type="ECO:0000256" key="6">
    <source>
        <dbReference type="ARBA" id="ARBA00023101"/>
    </source>
</evidence>
<keyword evidence="5" id="KW-0479">Metal-binding</keyword>
<evidence type="ECO:0000256" key="4">
    <source>
        <dbReference type="ARBA" id="ARBA00022525"/>
    </source>
</evidence>
<dbReference type="PANTHER" id="PTHR11511:SF4">
    <property type="entry name" value="PHENOLOXIDASE 2-RELATED"/>
    <property type="match status" value="1"/>
</dbReference>
<feature type="domain" description="Tyrosinase copper-binding" evidence="8">
    <location>
        <begin position="282"/>
        <end position="293"/>
    </location>
</feature>
<dbReference type="InterPro" id="IPR000896">
    <property type="entry name" value="Hemocyanin/hexamerin_mid_dom"/>
</dbReference>
<comment type="similarity">
    <text evidence="3">Belongs to the tyrosinase family.</text>
</comment>
<dbReference type="InterPro" id="IPR037020">
    <property type="entry name" value="Hemocyanin_C_sf"/>
</dbReference>
<dbReference type="GO" id="GO:0042438">
    <property type="term" value="P:melanin biosynthetic process"/>
    <property type="evidence" value="ECO:0007669"/>
    <property type="project" value="UniProtKB-KW"/>
</dbReference>
<evidence type="ECO:0000259" key="8">
    <source>
        <dbReference type="PROSITE" id="PS00498"/>
    </source>
</evidence>
<accession>A0A0S1S6G3</accession>
<dbReference type="AlphaFoldDB" id="A0A0S1S6G3"/>
<organism evidence="9">
    <name type="scientific">Botryllus schlosseri</name>
    <name type="common">Golden star tunicate</name>
    <name type="synonym">Alcyonium schlosseri</name>
    <dbReference type="NCBI Taxonomy" id="30301"/>
    <lineage>
        <taxon>Eukaryota</taxon>
        <taxon>Metazoa</taxon>
        <taxon>Chordata</taxon>
        <taxon>Tunicata</taxon>
        <taxon>Ascidiacea</taxon>
        <taxon>Stolidobranchia</taxon>
        <taxon>Styelidae</taxon>
        <taxon>Botryllus</taxon>
    </lineage>
</organism>
<sequence>MPFSSFDMDQVQKASRIIDMLFTKYDETQDLIATISYANKLQEGREVNNMVLRWALEVYIVHSNDAKRAGIRYPEPEAIDRSMTSDAAMVSTRRQGQPAEDWMNYWRNDADFNYHHRHWHVVYNRTAASGNPHLERQGELFGYMHSQMLARYDAERESWGLPPVSAFEYGDVAPSFNAGLEFHSDRQWAGFVPRPTQRWSSNTVSTFTRWQRSYNSAVDSGQVATGVEMTPNWSGHILEASSGRYTRTYGDYHNSGHGIFGSSGIPRNVGSYMNSPLTAVRDPIFFRWHKRIDDMWQANNDYYRSDLADGPPPVVITPDDIMLSTDRNPPVGFTDWTGDGWSGRASDDEAVLRTYLGPAQKKYEWDNKLGHEKFYYHLRLRRSPEASTGQDIPVTIRIFICPRRRQSDRRMWIEMDKFVCSIESGTDHIEVTRADVHSSVIKRLRRDLEGSEPDSERRFVRTLGGFCECGWPYDMLLPRGTAAGEDYVLCVIATDNRVDSIDVRTTCGSMSYCGARGQRYPDSRHMGYPFCNPITLGSERVNIPEVFGMIPNAAHKFFKIMNDTVEAPAVNAVDIWWPYTQLRVNDGTLRREPRGGTTEYIRSDLVGTFRVLIDNDAAAPPRGQRIIVRFQGRGSGGGAYVVRDAYLAQRRGNTLNVVSGTSERVLAGDRTEFAVPESGLYSDAMPYRFDPSRGDYFLTFTLDSGAVNLPASQSMQTSTYYIPSGVAGSDFSGDWTGFSSVYRRFSSIHAVSGLMCEM</sequence>
<dbReference type="PANTHER" id="PTHR11511">
    <property type="entry name" value="LARVAL STORAGE PROTEIN/PHENOLOXIDASE"/>
    <property type="match status" value="1"/>
</dbReference>
<dbReference type="Pfam" id="PF00372">
    <property type="entry name" value="Hemocyanin_M"/>
    <property type="match status" value="1"/>
</dbReference>
<keyword evidence="4" id="KW-0964">Secreted</keyword>
<evidence type="ECO:0000256" key="7">
    <source>
        <dbReference type="ARBA" id="ARBA00023157"/>
    </source>
</evidence>
<proteinExistence type="evidence at transcript level"/>
<dbReference type="PROSITE" id="PS00498">
    <property type="entry name" value="TYROSINASE_2"/>
    <property type="match status" value="1"/>
</dbReference>
<reference evidence="9" key="1">
    <citation type="submission" date="2015-05" db="EMBL/GenBank/DDBJ databases">
        <authorList>
            <person name="Wang D.B."/>
            <person name="Wang M."/>
        </authorList>
    </citation>
    <scope>NUCLEOTIDE SEQUENCE</scope>
</reference>
<dbReference type="PROSITE" id="PS00210">
    <property type="entry name" value="HEMOCYANIN_2"/>
    <property type="match status" value="1"/>
</dbReference>
<dbReference type="Gene3D" id="2.60.40.1520">
    <property type="entry name" value="Hemocyanin, C-terminal domain"/>
    <property type="match status" value="1"/>
</dbReference>
<dbReference type="EMBL" id="KR996753">
    <property type="protein sequence ID" value="ALM04212.1"/>
    <property type="molecule type" value="mRNA"/>
</dbReference>
<dbReference type="InterPro" id="IPR013788">
    <property type="entry name" value="Hemocyanin/hexamerin"/>
</dbReference>
<dbReference type="GO" id="GO:0005576">
    <property type="term" value="C:extracellular region"/>
    <property type="evidence" value="ECO:0007669"/>
    <property type="project" value="UniProtKB-SubCell"/>
</dbReference>
<evidence type="ECO:0000256" key="3">
    <source>
        <dbReference type="ARBA" id="ARBA00009928"/>
    </source>
</evidence>
<dbReference type="Gene3D" id="1.10.1280.10">
    <property type="entry name" value="Di-copper center containing domain from catechol oxidase"/>
    <property type="match status" value="1"/>
</dbReference>
<dbReference type="InterPro" id="IPR005203">
    <property type="entry name" value="Hemocyanin_C"/>
</dbReference>
<dbReference type="GO" id="GO:0031410">
    <property type="term" value="C:cytoplasmic vesicle"/>
    <property type="evidence" value="ECO:0007669"/>
    <property type="project" value="UniProtKB-ARBA"/>
</dbReference>
<dbReference type="InterPro" id="IPR014756">
    <property type="entry name" value="Ig_E-set"/>
</dbReference>
<dbReference type="SUPFAM" id="SSF48056">
    <property type="entry name" value="Di-copper centre-containing domain"/>
    <property type="match status" value="1"/>
</dbReference>
<keyword evidence="6" id="KW-0470">Melanin biosynthesis</keyword>
<dbReference type="InterPro" id="IPR008922">
    <property type="entry name" value="Di-copper_centre_dom_sf"/>
</dbReference>
<dbReference type="PRINTS" id="PR00187">
    <property type="entry name" value="HAEMOCYANIN"/>
</dbReference>